<dbReference type="EMBL" id="OMKW01000004">
    <property type="protein sequence ID" value="SPF30584.1"/>
    <property type="molecule type" value="Genomic_DNA"/>
</dbReference>
<keyword evidence="2" id="KW-0449">Lipoprotein</keyword>
<keyword evidence="3" id="KW-1185">Reference proteome</keyword>
<dbReference type="Gene3D" id="2.50.20.10">
    <property type="entry name" value="Lipoprotein localisation LolA/LolB/LppX"/>
    <property type="match status" value="1"/>
</dbReference>
<dbReference type="InterPro" id="IPR004564">
    <property type="entry name" value="OM_lipoprot_carrier_LolA-like"/>
</dbReference>
<dbReference type="SUPFAM" id="SSF89392">
    <property type="entry name" value="Prokaryotic lipoproteins and lipoprotein localization factors"/>
    <property type="match status" value="1"/>
</dbReference>
<name>A0A2R8AEC9_9RHOB</name>
<dbReference type="PANTHER" id="PTHR35869:SF1">
    <property type="entry name" value="OUTER-MEMBRANE LIPOPROTEIN CARRIER PROTEIN"/>
    <property type="match status" value="1"/>
</dbReference>
<dbReference type="Proteomes" id="UP000244932">
    <property type="component" value="Unassembled WGS sequence"/>
</dbReference>
<accession>A0A2R8AEC9</accession>
<dbReference type="InterPro" id="IPR029046">
    <property type="entry name" value="LolA/LolB/LppX"/>
</dbReference>
<dbReference type="AlphaFoldDB" id="A0A2R8AEC9"/>
<dbReference type="Pfam" id="PF03548">
    <property type="entry name" value="LolA"/>
    <property type="match status" value="1"/>
</dbReference>
<gene>
    <name evidence="2" type="primary">lolA</name>
    <name evidence="2" type="ORF">POI8812_02923</name>
</gene>
<dbReference type="PANTHER" id="PTHR35869">
    <property type="entry name" value="OUTER-MEMBRANE LIPOPROTEIN CARRIER PROTEIN"/>
    <property type="match status" value="1"/>
</dbReference>
<reference evidence="2 3" key="1">
    <citation type="submission" date="2018-03" db="EMBL/GenBank/DDBJ databases">
        <authorList>
            <person name="Keele B.F."/>
        </authorList>
    </citation>
    <scope>NUCLEOTIDE SEQUENCE [LARGE SCALE GENOMIC DNA]</scope>
    <source>
        <strain evidence="2 3">CeCT 8812</strain>
    </source>
</reference>
<proteinExistence type="predicted"/>
<evidence type="ECO:0000313" key="2">
    <source>
        <dbReference type="EMBL" id="SPF30584.1"/>
    </source>
</evidence>
<evidence type="ECO:0000256" key="1">
    <source>
        <dbReference type="ARBA" id="ARBA00022729"/>
    </source>
</evidence>
<sequence>MRVLSVRSFFIRPDAKRRFLRETLLPVLELDLLLFAHSRQSDIDRLEPTAAHAHIYAMKRRTFIAGSTALAALGLASAGHAQGAEELARIDTYLNAMREAGGRFVQFNSDGSRSEGELWIRKPGLMRFEYDAPHSHVVISDGVWVAVVDRRSNDDANRVPLSRTPLNLILRDNIDLLRTGAVQRIRKSGAETRLIMIDPDEPDSGTLEMVFTENPLSLSRWITTNPQGQRTEIQLTDLQEGVSIPRGMFSIEAALTNRG</sequence>
<protein>
    <submittedName>
        <fullName evidence="2">Outer-membrane lipoprotein carrier protein</fullName>
    </submittedName>
</protein>
<evidence type="ECO:0000313" key="3">
    <source>
        <dbReference type="Proteomes" id="UP000244932"/>
    </source>
</evidence>
<keyword evidence="1" id="KW-0732">Signal</keyword>
<dbReference type="CDD" id="cd16325">
    <property type="entry name" value="LolA"/>
    <property type="match status" value="1"/>
</dbReference>
<organism evidence="2 3">
    <name type="scientific">Pontivivens insulae</name>
    <dbReference type="NCBI Taxonomy" id="1639689"/>
    <lineage>
        <taxon>Bacteria</taxon>
        <taxon>Pseudomonadati</taxon>
        <taxon>Pseudomonadota</taxon>
        <taxon>Alphaproteobacteria</taxon>
        <taxon>Rhodobacterales</taxon>
        <taxon>Paracoccaceae</taxon>
        <taxon>Pontivivens</taxon>
    </lineage>
</organism>